<dbReference type="AlphaFoldDB" id="A0AAX3ZMG0"/>
<dbReference type="InterPro" id="IPR021401">
    <property type="entry name" value="DUF3040"/>
</dbReference>
<dbReference type="EMBL" id="CP121271">
    <property type="protein sequence ID" value="WMC87603.1"/>
    <property type="molecule type" value="Genomic_DNA"/>
</dbReference>
<evidence type="ECO:0000313" key="5">
    <source>
        <dbReference type="Proteomes" id="UP001605990"/>
    </source>
</evidence>
<dbReference type="EMBL" id="JBIENY010000121">
    <property type="protein sequence ID" value="MFG6295181.1"/>
    <property type="molecule type" value="Genomic_DNA"/>
</dbReference>
<reference evidence="3" key="1">
    <citation type="submission" date="2023-03" db="EMBL/GenBank/DDBJ databases">
        <title>Borrelidin-producing and root-colonizing Streptomyces rochei is a potent biopesticide for soil-borne oomycete-caused plant diseases.</title>
        <authorList>
            <person name="Zhou D."/>
            <person name="Wang X."/>
            <person name="Navarro-Munoz J.C."/>
            <person name="Li W."/>
            <person name="Li J."/>
            <person name="Jiu M."/>
            <person name="Deng S."/>
            <person name="Ye Y."/>
            <person name="Daly P."/>
            <person name="Wei L."/>
        </authorList>
    </citation>
    <scope>NUCLEOTIDE SEQUENCE</scope>
    <source>
        <strain evidence="3">JK1</strain>
    </source>
</reference>
<keyword evidence="5" id="KW-1185">Reference proteome</keyword>
<evidence type="ECO:0000313" key="3">
    <source>
        <dbReference type="EMBL" id="WMC87603.1"/>
    </source>
</evidence>
<name>A0AAX3ZMG0_STRRO</name>
<keyword evidence="1" id="KW-0472">Membrane</keyword>
<dbReference type="Pfam" id="PF11239">
    <property type="entry name" value="DUF3040"/>
    <property type="match status" value="1"/>
</dbReference>
<keyword evidence="1" id="KW-1133">Transmembrane helix</keyword>
<dbReference type="Proteomes" id="UP001605990">
    <property type="component" value="Unassembled WGS sequence"/>
</dbReference>
<evidence type="ECO:0000313" key="4">
    <source>
        <dbReference type="Proteomes" id="UP001231701"/>
    </source>
</evidence>
<evidence type="ECO:0000256" key="1">
    <source>
        <dbReference type="SAM" id="Phobius"/>
    </source>
</evidence>
<keyword evidence="1" id="KW-0812">Transmembrane</keyword>
<gene>
    <name evidence="2" type="ORF">ACGU38_07385</name>
    <name evidence="3" type="ORF">P7W03_19435</name>
</gene>
<organism evidence="3 4">
    <name type="scientific">Streptomyces rochei</name>
    <name type="common">Streptomyces parvullus</name>
    <dbReference type="NCBI Taxonomy" id="1928"/>
    <lineage>
        <taxon>Bacteria</taxon>
        <taxon>Bacillati</taxon>
        <taxon>Actinomycetota</taxon>
        <taxon>Actinomycetes</taxon>
        <taxon>Kitasatosporales</taxon>
        <taxon>Streptomycetaceae</taxon>
        <taxon>Streptomyces</taxon>
        <taxon>Streptomyces rochei group</taxon>
    </lineage>
</organism>
<proteinExistence type="predicted"/>
<dbReference type="RefSeq" id="WP_019324968.1">
    <property type="nucleotide sequence ID" value="NZ_CP121271.1"/>
</dbReference>
<dbReference type="Proteomes" id="UP001231701">
    <property type="component" value="Chromosome"/>
</dbReference>
<reference evidence="2 5" key="2">
    <citation type="submission" date="2024-10" db="EMBL/GenBank/DDBJ databases">
        <title>Draft genome assembly of a novel steroid transforming actinomycete isolated from African clawed frog Xenopus laevis.</title>
        <authorList>
            <person name="Bragin E."/>
            <person name="Kollerov V."/>
            <person name="Donova M.V."/>
        </authorList>
    </citation>
    <scope>NUCLEOTIDE SEQUENCE [LARGE SCALE GENOMIC DNA]</scope>
    <source>
        <strain evidence="2 5">MTOC-St3</strain>
    </source>
</reference>
<sequence>MPGSDDHRLTEIEHHLHRDDPRFAEALDAGLPRRPREYHPPRVWLLLAVALAVLGTGLFLAHGLLIATGLVLAGVAAELLDPHRRSRPPRHPPPRSWPR</sequence>
<evidence type="ECO:0000313" key="2">
    <source>
        <dbReference type="EMBL" id="MFG6295181.1"/>
    </source>
</evidence>
<dbReference type="GeneID" id="90944244"/>
<accession>A0AAX3ZMG0</accession>
<feature type="transmembrane region" description="Helical" evidence="1">
    <location>
        <begin position="44"/>
        <end position="77"/>
    </location>
</feature>
<protein>
    <submittedName>
        <fullName evidence="3">DUF3040 domain-containing protein</fullName>
    </submittedName>
</protein>